<evidence type="ECO:0000256" key="3">
    <source>
        <dbReference type="ARBA" id="ARBA00023002"/>
    </source>
</evidence>
<proteinExistence type="inferred from homology"/>
<dbReference type="Gene3D" id="2.60.130.10">
    <property type="entry name" value="Aromatic compound dioxygenase"/>
    <property type="match status" value="1"/>
</dbReference>
<name>A0A3P1CF64_9BACT</name>
<protein>
    <submittedName>
        <fullName evidence="5">Intradiol ring-cleavage dioxygenase</fullName>
    </submittedName>
</protein>
<comment type="caution">
    <text evidence="5">The sequence shown here is derived from an EMBL/GenBank/DDBJ whole genome shotgun (WGS) entry which is preliminary data.</text>
</comment>
<dbReference type="Proteomes" id="UP000274271">
    <property type="component" value="Unassembled WGS sequence"/>
</dbReference>
<reference evidence="5 6" key="1">
    <citation type="submission" date="2018-11" db="EMBL/GenBank/DDBJ databases">
        <authorList>
            <person name="Zhou Z."/>
            <person name="Wang G."/>
        </authorList>
    </citation>
    <scope>NUCLEOTIDE SEQUENCE [LARGE SCALE GENOMIC DNA]</scope>
    <source>
        <strain evidence="5 6">KCTC42998</strain>
    </source>
</reference>
<dbReference type="PANTHER" id="PTHR33711:SF10">
    <property type="entry name" value="INTRADIOL RING-CLEAVAGE DIOXYGENASES DOMAIN-CONTAINING PROTEIN"/>
    <property type="match status" value="1"/>
</dbReference>
<dbReference type="OrthoDB" id="933561at2"/>
<keyword evidence="3" id="KW-0560">Oxidoreductase</keyword>
<evidence type="ECO:0000259" key="4">
    <source>
        <dbReference type="Pfam" id="PF00775"/>
    </source>
</evidence>
<keyword evidence="6" id="KW-1185">Reference proteome</keyword>
<evidence type="ECO:0000256" key="2">
    <source>
        <dbReference type="ARBA" id="ARBA00022964"/>
    </source>
</evidence>
<dbReference type="SUPFAM" id="SSF49482">
    <property type="entry name" value="Aromatic compound dioxygenase"/>
    <property type="match status" value="1"/>
</dbReference>
<dbReference type="InterPro" id="IPR000627">
    <property type="entry name" value="Intradiol_dOase_C"/>
</dbReference>
<comment type="similarity">
    <text evidence="1">Belongs to the intradiol ring-cleavage dioxygenase family.</text>
</comment>
<dbReference type="RefSeq" id="WP_124909663.1">
    <property type="nucleotide sequence ID" value="NZ_RQJP01000005.1"/>
</dbReference>
<gene>
    <name evidence="5" type="ORF">EHT87_25890</name>
</gene>
<dbReference type="GO" id="GO:0016702">
    <property type="term" value="F:oxidoreductase activity, acting on single donors with incorporation of molecular oxygen, incorporation of two atoms of oxygen"/>
    <property type="evidence" value="ECO:0007669"/>
    <property type="project" value="InterPro"/>
</dbReference>
<sequence length="410" mass="46473">MNTLAGFRRSLQLVLSVTLLNCNGQIPRSTVNTPIENSKVIGGAFENREYMYQGMPDQIASTDTSPGWGQAGQKLVITGTIYRIDGKTPAPEVVLYYYHTTIEGRYVHKPGEKRTMLPNALGQTHGYIRGWVKTDKSGKYTIYTVRPGTYPSRDEPAHIHLTIKEPAIDTPYYIDEFIFDDDQLLTPAKRKKLENRGGSGILRVLVSDNLQIAEHNIILGLHVPNYPQISPTQDSSGLSIGEDQPSFTPFHAFGPDKGTRTCPVCKYGRYHGIIYFVGNNPDWTRIKRWITFLERQSRARKKYLKAYFVYGNEQHYEKSKRQQELEKIGLELQVKQVALTFVPSFSDTVSEANLNKINPGVENTFIVFKNRAIIDKYINLAPTTVNFNLLSKVLDQTQGSNFKLAEPEHH</sequence>
<dbReference type="EMBL" id="RQJP01000005">
    <property type="protein sequence ID" value="RRB11898.1"/>
    <property type="molecule type" value="Genomic_DNA"/>
</dbReference>
<evidence type="ECO:0000313" key="6">
    <source>
        <dbReference type="Proteomes" id="UP000274271"/>
    </source>
</evidence>
<organism evidence="5 6">
    <name type="scientific">Larkinella knui</name>
    <dbReference type="NCBI Taxonomy" id="2025310"/>
    <lineage>
        <taxon>Bacteria</taxon>
        <taxon>Pseudomonadati</taxon>
        <taxon>Bacteroidota</taxon>
        <taxon>Cytophagia</taxon>
        <taxon>Cytophagales</taxon>
        <taxon>Spirosomataceae</taxon>
        <taxon>Larkinella</taxon>
    </lineage>
</organism>
<dbReference type="InterPro" id="IPR015889">
    <property type="entry name" value="Intradiol_dOase_core"/>
</dbReference>
<dbReference type="PANTHER" id="PTHR33711">
    <property type="entry name" value="DIOXYGENASE, PUTATIVE (AFU_ORTHOLOGUE AFUA_2G02910)-RELATED"/>
    <property type="match status" value="1"/>
</dbReference>
<feature type="domain" description="Intradiol ring-cleavage dioxygenases" evidence="4">
    <location>
        <begin position="67"/>
        <end position="185"/>
    </location>
</feature>
<dbReference type="Pfam" id="PF00775">
    <property type="entry name" value="Dioxygenase_C"/>
    <property type="match status" value="1"/>
</dbReference>
<evidence type="ECO:0000256" key="1">
    <source>
        <dbReference type="ARBA" id="ARBA00007825"/>
    </source>
</evidence>
<accession>A0A3P1CF64</accession>
<evidence type="ECO:0000313" key="5">
    <source>
        <dbReference type="EMBL" id="RRB11898.1"/>
    </source>
</evidence>
<dbReference type="InterPro" id="IPR050770">
    <property type="entry name" value="Intradiol_RC_Dioxygenase"/>
</dbReference>
<keyword evidence="2 5" id="KW-0223">Dioxygenase</keyword>
<dbReference type="GO" id="GO:0008199">
    <property type="term" value="F:ferric iron binding"/>
    <property type="evidence" value="ECO:0007669"/>
    <property type="project" value="InterPro"/>
</dbReference>
<dbReference type="AlphaFoldDB" id="A0A3P1CF64"/>